<protein>
    <recommendedName>
        <fullName evidence="2">GTP cyclohydrolase FolE2</fullName>
        <ecNumber evidence="2">3.5.4.16</ecNumber>
    </recommendedName>
</protein>
<dbReference type="PANTHER" id="PTHR36445">
    <property type="entry name" value="GTP CYCLOHYDROLASE MPTA"/>
    <property type="match status" value="1"/>
</dbReference>
<evidence type="ECO:0000313" key="3">
    <source>
        <dbReference type="EMBL" id="GGB79165.1"/>
    </source>
</evidence>
<dbReference type="Proteomes" id="UP000629025">
    <property type="component" value="Unassembled WGS sequence"/>
</dbReference>
<dbReference type="PANTHER" id="PTHR36445:SF1">
    <property type="entry name" value="GTP CYCLOHYDROLASE MPTA"/>
    <property type="match status" value="1"/>
</dbReference>
<sequence>MNTLCTNHFPIPDIATTDRAAIKTTLDWVGMSGLALPFQLLESRRGPLACQGSADIHVDIVRPEVKGIHMSRLYLLLEDLAEETPLSPETLSGFLHRQLASHHEISRSAGLSIRFQYLSRRAALKSEHRGWKRYPSAIHAELRDGRPRVELELAIPYSSTCPCSASLSRQLLAEALDDDFAGRTRLTMEEVQQWLLRQGSLATPHSQRSWAQMRLQLAADAPAFAIEEIIEVIENALGTPVQTAVKREDEQAFARLNGSNLMFCEDAARRIKQILANREGMLDFWVRVEHQESLHAHDAVAVATAGVAGGYRPDLGSRSIHFG</sequence>
<evidence type="ECO:0000256" key="1">
    <source>
        <dbReference type="ARBA" id="ARBA00022801"/>
    </source>
</evidence>
<proteinExistence type="inferred from homology"/>
<comment type="caution">
    <text evidence="3">The sequence shown here is derived from an EMBL/GenBank/DDBJ whole genome shotgun (WGS) entry which is preliminary data.</text>
</comment>
<accession>A0ABQ1JV97</accession>
<dbReference type="HAMAP" id="MF_01527_B">
    <property type="entry name" value="GTP_cyclohydrol_B"/>
    <property type="match status" value="1"/>
</dbReference>
<organism evidence="3 4">
    <name type="scientific">Marinobacterium zhoushanense</name>
    <dbReference type="NCBI Taxonomy" id="1679163"/>
    <lineage>
        <taxon>Bacteria</taxon>
        <taxon>Pseudomonadati</taxon>
        <taxon>Pseudomonadota</taxon>
        <taxon>Gammaproteobacteria</taxon>
        <taxon>Oceanospirillales</taxon>
        <taxon>Oceanospirillaceae</taxon>
        <taxon>Marinobacterium</taxon>
    </lineage>
</organism>
<comment type="similarity">
    <text evidence="2">Belongs to the GTP cyclohydrolase IV family.</text>
</comment>
<dbReference type="InterPro" id="IPR022838">
    <property type="entry name" value="GTP_cyclohydrolase_FolE2"/>
</dbReference>
<dbReference type="InterPro" id="IPR003801">
    <property type="entry name" value="GTP_cyclohydrolase_FolE2/MptA"/>
</dbReference>
<name>A0ABQ1JV97_9GAMM</name>
<dbReference type="Pfam" id="PF02649">
    <property type="entry name" value="GCHY-1"/>
    <property type="match status" value="1"/>
</dbReference>
<evidence type="ECO:0000313" key="4">
    <source>
        <dbReference type="Proteomes" id="UP000629025"/>
    </source>
</evidence>
<dbReference type="Gene3D" id="3.10.270.10">
    <property type="entry name" value="Urate Oxidase"/>
    <property type="match status" value="1"/>
</dbReference>
<comment type="pathway">
    <text evidence="2">Cofactor biosynthesis; 7,8-dihydroneopterin triphosphate biosynthesis; 7,8-dihydroneopterin triphosphate from GTP: step 1/1.</text>
</comment>
<reference evidence="4" key="1">
    <citation type="journal article" date="2019" name="Int. J. Syst. Evol. Microbiol.">
        <title>The Global Catalogue of Microorganisms (GCM) 10K type strain sequencing project: providing services to taxonomists for standard genome sequencing and annotation.</title>
        <authorList>
            <consortium name="The Broad Institute Genomics Platform"/>
            <consortium name="The Broad Institute Genome Sequencing Center for Infectious Disease"/>
            <person name="Wu L."/>
            <person name="Ma J."/>
        </authorList>
    </citation>
    <scope>NUCLEOTIDE SEQUENCE [LARGE SCALE GENOMIC DNA]</scope>
    <source>
        <strain evidence="4">CGMCC 1.15341</strain>
    </source>
</reference>
<dbReference type="NCBIfam" id="NF010200">
    <property type="entry name" value="PRK13674.1-1"/>
    <property type="match status" value="1"/>
</dbReference>
<dbReference type="RefSeq" id="WP_188745155.1">
    <property type="nucleotide sequence ID" value="NZ_BMIJ01000001.1"/>
</dbReference>
<keyword evidence="4" id="KW-1185">Reference proteome</keyword>
<evidence type="ECO:0000256" key="2">
    <source>
        <dbReference type="HAMAP-Rule" id="MF_01527"/>
    </source>
</evidence>
<gene>
    <name evidence="2 3" type="primary">folE2</name>
    <name evidence="3" type="ORF">GCM10011352_01010</name>
</gene>
<keyword evidence="1 2" id="KW-0378">Hydrolase</keyword>
<dbReference type="EC" id="3.5.4.16" evidence="2"/>
<feature type="site" description="May be catalytically important" evidence="2">
    <location>
        <position position="161"/>
    </location>
</feature>
<comment type="function">
    <text evidence="2">Converts GTP to 7,8-dihydroneopterin triphosphate.</text>
</comment>
<comment type="catalytic activity">
    <reaction evidence="2">
        <text>GTP + H2O = 7,8-dihydroneopterin 3'-triphosphate + formate + H(+)</text>
        <dbReference type="Rhea" id="RHEA:17473"/>
        <dbReference type="ChEBI" id="CHEBI:15377"/>
        <dbReference type="ChEBI" id="CHEBI:15378"/>
        <dbReference type="ChEBI" id="CHEBI:15740"/>
        <dbReference type="ChEBI" id="CHEBI:37565"/>
        <dbReference type="ChEBI" id="CHEBI:58462"/>
        <dbReference type="EC" id="3.5.4.16"/>
    </reaction>
</comment>
<dbReference type="EMBL" id="BMIJ01000001">
    <property type="protein sequence ID" value="GGB79165.1"/>
    <property type="molecule type" value="Genomic_DNA"/>
</dbReference>